<dbReference type="RefSeq" id="XP_034250212.1">
    <property type="nucleotide sequence ID" value="XM_034394321.1"/>
</dbReference>
<evidence type="ECO:0000313" key="2">
    <source>
        <dbReference type="Proteomes" id="UP000515158"/>
    </source>
</evidence>
<gene>
    <name evidence="3" type="primary">LOC117650730</name>
</gene>
<keyword evidence="1" id="KW-0812">Transmembrane</keyword>
<accession>A0A6P8ZXT1</accession>
<feature type="transmembrane region" description="Helical" evidence="1">
    <location>
        <begin position="53"/>
        <end position="74"/>
    </location>
</feature>
<dbReference type="KEGG" id="tpal:117650730"/>
<evidence type="ECO:0000256" key="1">
    <source>
        <dbReference type="SAM" id="Phobius"/>
    </source>
</evidence>
<dbReference type="InParanoid" id="A0A6P8ZXT1"/>
<keyword evidence="1" id="KW-0472">Membrane</keyword>
<keyword evidence="1" id="KW-1133">Transmembrane helix</keyword>
<keyword evidence="2" id="KW-1185">Reference proteome</keyword>
<organism evidence="3">
    <name type="scientific">Thrips palmi</name>
    <name type="common">Melon thrips</name>
    <dbReference type="NCBI Taxonomy" id="161013"/>
    <lineage>
        <taxon>Eukaryota</taxon>
        <taxon>Metazoa</taxon>
        <taxon>Ecdysozoa</taxon>
        <taxon>Arthropoda</taxon>
        <taxon>Hexapoda</taxon>
        <taxon>Insecta</taxon>
        <taxon>Pterygota</taxon>
        <taxon>Neoptera</taxon>
        <taxon>Paraneoptera</taxon>
        <taxon>Thysanoptera</taxon>
        <taxon>Terebrantia</taxon>
        <taxon>Thripoidea</taxon>
        <taxon>Thripidae</taxon>
        <taxon>Thrips</taxon>
    </lineage>
</organism>
<dbReference type="Proteomes" id="UP000515158">
    <property type="component" value="Unplaced"/>
</dbReference>
<dbReference type="OrthoDB" id="2668416at2759"/>
<proteinExistence type="predicted"/>
<feature type="transmembrane region" description="Helical" evidence="1">
    <location>
        <begin position="86"/>
        <end position="106"/>
    </location>
</feature>
<name>A0A6P8ZXT1_THRPL</name>
<sequence length="227" mass="25058">MQSRKPKKAHPDVDDGKSNLSILTELLMHWEQSLGGDRLSLSGRLWNSLRGNAFSVSGSLGLMGMVLMAVYMRGKLQGSQGLVESIVDMVYAVSLFGSATAHLFFVRNRSVARTMLQRLVKVASQLQARQRSAAEECKGPPDQNWANPRKPKHCSLNSLRAVPGLAQHGHHVILAISPKRLAIQQRDIVLGENDRLNYEEHLVGDGGYVLTEFMLIPLANDGHLTQD</sequence>
<dbReference type="GeneID" id="117650730"/>
<evidence type="ECO:0000313" key="3">
    <source>
        <dbReference type="RefSeq" id="XP_034250212.1"/>
    </source>
</evidence>
<reference evidence="3" key="1">
    <citation type="submission" date="2025-08" db="UniProtKB">
        <authorList>
            <consortium name="RefSeq"/>
        </authorList>
    </citation>
    <scope>IDENTIFICATION</scope>
    <source>
        <tissue evidence="3">Total insect</tissue>
    </source>
</reference>
<protein>
    <submittedName>
        <fullName evidence="3">Uncharacterized protein LOC117650730</fullName>
    </submittedName>
</protein>
<dbReference type="AlphaFoldDB" id="A0A6P8ZXT1"/>